<dbReference type="GO" id="GO:0006508">
    <property type="term" value="P:proteolysis"/>
    <property type="evidence" value="ECO:0007669"/>
    <property type="project" value="InterPro"/>
</dbReference>
<name>A0A0A0LU92_CUCSA</name>
<evidence type="ECO:0000313" key="5">
    <source>
        <dbReference type="Proteomes" id="UP000029981"/>
    </source>
</evidence>
<dbReference type="OMA" id="EMMEICK"/>
<dbReference type="eggNOG" id="KOG0017">
    <property type="taxonomic scope" value="Eukaryota"/>
</dbReference>
<dbReference type="Proteomes" id="UP000029981">
    <property type="component" value="Chromosome 1"/>
</dbReference>
<dbReference type="InterPro" id="IPR021109">
    <property type="entry name" value="Peptidase_aspartic_dom_sf"/>
</dbReference>
<dbReference type="CDD" id="cd00303">
    <property type="entry name" value="retropepsin_like"/>
    <property type="match status" value="1"/>
</dbReference>
<protein>
    <recommendedName>
        <fullName evidence="3">Peptidase A2 domain-containing protein</fullName>
    </recommendedName>
</protein>
<reference evidence="4 5" key="2">
    <citation type="journal article" date="2009" name="PLoS ONE">
        <title>An integrated genetic and cytogenetic map of the cucumber genome.</title>
        <authorList>
            <person name="Ren Y."/>
            <person name="Zhang Z."/>
            <person name="Liu J."/>
            <person name="Staub J.E."/>
            <person name="Han Y."/>
            <person name="Cheng Z."/>
            <person name="Li X."/>
            <person name="Lu J."/>
            <person name="Miao H."/>
            <person name="Kang H."/>
            <person name="Xie B."/>
            <person name="Gu X."/>
            <person name="Wang X."/>
            <person name="Du Y."/>
            <person name="Jin W."/>
            <person name="Huang S."/>
        </authorList>
    </citation>
    <scope>NUCLEOTIDE SEQUENCE [LARGE SCALE GENOMIC DNA]</scope>
    <source>
        <strain evidence="5">cv. 9930</strain>
    </source>
</reference>
<evidence type="ECO:0000256" key="2">
    <source>
        <dbReference type="SAM" id="Coils"/>
    </source>
</evidence>
<keyword evidence="5" id="KW-1185">Reference proteome</keyword>
<keyword evidence="1" id="KW-0378">Hydrolase</keyword>
<dbReference type="Gramene" id="KGN65368">
    <property type="protein sequence ID" value="KGN65368"/>
    <property type="gene ID" value="Csa_1G385040"/>
</dbReference>
<dbReference type="InterPro" id="IPR018061">
    <property type="entry name" value="Retropepsins"/>
</dbReference>
<dbReference type="SUPFAM" id="SSF50630">
    <property type="entry name" value="Acid proteases"/>
    <property type="match status" value="1"/>
</dbReference>
<dbReference type="Gene3D" id="2.40.70.10">
    <property type="entry name" value="Acid Proteases"/>
    <property type="match status" value="1"/>
</dbReference>
<reference evidence="4 5" key="1">
    <citation type="journal article" date="2009" name="Nat. Genet.">
        <title>The genome of the cucumber, Cucumis sativus L.</title>
        <authorList>
            <person name="Huang S."/>
            <person name="Li R."/>
            <person name="Zhang Z."/>
            <person name="Li L."/>
            <person name="Gu X."/>
            <person name="Fan W."/>
            <person name="Lucas W.J."/>
            <person name="Wang X."/>
            <person name="Xie B."/>
            <person name="Ni P."/>
            <person name="Ren Y."/>
            <person name="Zhu H."/>
            <person name="Li J."/>
            <person name="Lin K."/>
            <person name="Jin W."/>
            <person name="Fei Z."/>
            <person name="Li G."/>
            <person name="Staub J."/>
            <person name="Kilian A."/>
            <person name="van der Vossen E.A."/>
            <person name="Wu Y."/>
            <person name="Guo J."/>
            <person name="He J."/>
            <person name="Jia Z."/>
            <person name="Ren Y."/>
            <person name="Tian G."/>
            <person name="Lu Y."/>
            <person name="Ruan J."/>
            <person name="Qian W."/>
            <person name="Wang M."/>
            <person name="Huang Q."/>
            <person name="Li B."/>
            <person name="Xuan Z."/>
            <person name="Cao J."/>
            <person name="Asan"/>
            <person name="Wu Z."/>
            <person name="Zhang J."/>
            <person name="Cai Q."/>
            <person name="Bai Y."/>
            <person name="Zhao B."/>
            <person name="Han Y."/>
            <person name="Li Y."/>
            <person name="Li X."/>
            <person name="Wang S."/>
            <person name="Shi Q."/>
            <person name="Liu S."/>
            <person name="Cho W.K."/>
            <person name="Kim J.Y."/>
            <person name="Xu Y."/>
            <person name="Heller-Uszynska K."/>
            <person name="Miao H."/>
            <person name="Cheng Z."/>
            <person name="Zhang S."/>
            <person name="Wu J."/>
            <person name="Yang Y."/>
            <person name="Kang H."/>
            <person name="Li M."/>
            <person name="Liang H."/>
            <person name="Ren X."/>
            <person name="Shi Z."/>
            <person name="Wen M."/>
            <person name="Jian M."/>
            <person name="Yang H."/>
            <person name="Zhang G."/>
            <person name="Yang Z."/>
            <person name="Chen R."/>
            <person name="Liu S."/>
            <person name="Li J."/>
            <person name="Ma L."/>
            <person name="Liu H."/>
            <person name="Zhou Y."/>
            <person name="Zhao J."/>
            <person name="Fang X."/>
            <person name="Li G."/>
            <person name="Fang L."/>
            <person name="Li Y."/>
            <person name="Liu D."/>
            <person name="Zheng H."/>
            <person name="Zhang Y."/>
            <person name="Qin N."/>
            <person name="Li Z."/>
            <person name="Yang G."/>
            <person name="Yang S."/>
            <person name="Bolund L."/>
            <person name="Kristiansen K."/>
            <person name="Zheng H."/>
            <person name="Li S."/>
            <person name="Zhang X."/>
            <person name="Yang H."/>
            <person name="Wang J."/>
            <person name="Sun R."/>
            <person name="Zhang B."/>
            <person name="Jiang S."/>
            <person name="Wang J."/>
            <person name="Du Y."/>
            <person name="Li S."/>
        </authorList>
    </citation>
    <scope>NUCLEOTIDE SEQUENCE [LARGE SCALE GENOMIC DNA]</scope>
    <source>
        <strain evidence="5">cv. 9930</strain>
    </source>
</reference>
<accession>A0A0A0LU92</accession>
<organism evidence="4 5">
    <name type="scientific">Cucumis sativus</name>
    <name type="common">Cucumber</name>
    <dbReference type="NCBI Taxonomy" id="3659"/>
    <lineage>
        <taxon>Eukaryota</taxon>
        <taxon>Viridiplantae</taxon>
        <taxon>Streptophyta</taxon>
        <taxon>Embryophyta</taxon>
        <taxon>Tracheophyta</taxon>
        <taxon>Spermatophyta</taxon>
        <taxon>Magnoliopsida</taxon>
        <taxon>eudicotyledons</taxon>
        <taxon>Gunneridae</taxon>
        <taxon>Pentapetalae</taxon>
        <taxon>rosids</taxon>
        <taxon>fabids</taxon>
        <taxon>Cucurbitales</taxon>
        <taxon>Cucurbitaceae</taxon>
        <taxon>Benincaseae</taxon>
        <taxon>Cucumis</taxon>
    </lineage>
</organism>
<gene>
    <name evidence="4" type="ORF">Csa_1G385040</name>
</gene>
<reference evidence="4 5" key="4">
    <citation type="journal article" date="2011" name="BMC Genomics">
        <title>RNA-Seq improves annotation of protein-coding genes in the cucumber genome.</title>
        <authorList>
            <person name="Li Z."/>
            <person name="Zhang Z."/>
            <person name="Yan P."/>
            <person name="Huang S."/>
            <person name="Fei Z."/>
            <person name="Lin K."/>
        </authorList>
    </citation>
    <scope>NUCLEOTIDE SEQUENCE [LARGE SCALE GENOMIC DNA]</scope>
    <source>
        <strain evidence="5">cv. 9930</strain>
    </source>
</reference>
<proteinExistence type="predicted"/>
<sequence>MSKIVFKVKDFQLETLTLFDSGADQNVIQEGLVPSKYFEKTKESLTGAGGNPLNIEFKLSKVHICKDNVCLVNTFIPVKNLNEGIILGTSFLTQIYPFYVTKEGIMSKKFDKEITFEFTQPVTPRYISNIEEEIRQFINRIAKKEKQIEFLQDDIKGCKVASAISKPLIQQKIQNFQQRLEKEVCSNLPNAFWDRKKHMVTLPYKEGFKESQIPTKARPIQMNRDLVKPGRKRAWCTKACH</sequence>
<evidence type="ECO:0000256" key="1">
    <source>
        <dbReference type="ARBA" id="ARBA00022801"/>
    </source>
</evidence>
<evidence type="ECO:0000259" key="3">
    <source>
        <dbReference type="PROSITE" id="PS50175"/>
    </source>
</evidence>
<dbReference type="Pfam" id="PF00077">
    <property type="entry name" value="RVP"/>
    <property type="match status" value="1"/>
</dbReference>
<evidence type="ECO:0000313" key="4">
    <source>
        <dbReference type="EMBL" id="KGN65368.1"/>
    </source>
</evidence>
<feature type="coiled-coil region" evidence="2">
    <location>
        <begin position="127"/>
        <end position="161"/>
    </location>
</feature>
<keyword evidence="2" id="KW-0175">Coiled coil</keyword>
<dbReference type="InterPro" id="IPR001995">
    <property type="entry name" value="Peptidase_A2_cat"/>
</dbReference>
<feature type="domain" description="Peptidase A2" evidence="3">
    <location>
        <begin position="15"/>
        <end position="50"/>
    </location>
</feature>
<dbReference type="PROSITE" id="PS50175">
    <property type="entry name" value="ASP_PROT_RETROV"/>
    <property type="match status" value="1"/>
</dbReference>
<dbReference type="GO" id="GO:0004190">
    <property type="term" value="F:aspartic-type endopeptidase activity"/>
    <property type="evidence" value="ECO:0007669"/>
    <property type="project" value="InterPro"/>
</dbReference>
<dbReference type="AlphaFoldDB" id="A0A0A0LU92"/>
<dbReference type="EMBL" id="CM002922">
    <property type="protein sequence ID" value="KGN65368.1"/>
    <property type="molecule type" value="Genomic_DNA"/>
</dbReference>
<reference evidence="4 5" key="3">
    <citation type="journal article" date="2010" name="BMC Genomics">
        <title>Transcriptome sequencing and comparative analysis of cucumber flowers with different sex types.</title>
        <authorList>
            <person name="Guo S."/>
            <person name="Zheng Y."/>
            <person name="Joung J.G."/>
            <person name="Liu S."/>
            <person name="Zhang Z."/>
            <person name="Crasta O.R."/>
            <person name="Sobral B.W."/>
            <person name="Xu Y."/>
            <person name="Huang S."/>
            <person name="Fei Z."/>
        </authorList>
    </citation>
    <scope>NUCLEOTIDE SEQUENCE [LARGE SCALE GENOMIC DNA]</scope>
    <source>
        <strain evidence="5">cv. 9930</strain>
    </source>
</reference>